<evidence type="ECO:0008006" key="3">
    <source>
        <dbReference type="Google" id="ProtNLM"/>
    </source>
</evidence>
<dbReference type="SUPFAM" id="SSF89360">
    <property type="entry name" value="HesB-like domain"/>
    <property type="match status" value="1"/>
</dbReference>
<comment type="caution">
    <text evidence="1">The sequence shown here is derived from an EMBL/GenBank/DDBJ whole genome shotgun (WGS) entry which is preliminary data.</text>
</comment>
<dbReference type="EMBL" id="JAGTXO010000001">
    <property type="protein sequence ID" value="KAG8471015.1"/>
    <property type="molecule type" value="Genomic_DNA"/>
</dbReference>
<dbReference type="OrthoDB" id="333486at2759"/>
<dbReference type="Gene3D" id="2.60.300.12">
    <property type="entry name" value="HesB-like domain"/>
    <property type="match status" value="1"/>
</dbReference>
<protein>
    <recommendedName>
        <fullName evidence="3">FeS cluster biogenesis domain-containing protein</fullName>
    </recommendedName>
</protein>
<reference evidence="1" key="1">
    <citation type="submission" date="2021-05" db="EMBL/GenBank/DDBJ databases">
        <title>The genome of the haptophyte Pavlova lutheri (Diacronema luteri, Pavlovales) - a model for lipid biosynthesis in eukaryotic algae.</title>
        <authorList>
            <person name="Hulatt C.J."/>
            <person name="Posewitz M.C."/>
        </authorList>
    </citation>
    <scope>NUCLEOTIDE SEQUENCE</scope>
    <source>
        <strain evidence="1">NIVA-4/92</strain>
    </source>
</reference>
<dbReference type="AlphaFoldDB" id="A0A8J5XZT8"/>
<accession>A0A8J5XZT8</accession>
<sequence>MLSRVARVALAAPRQRQALGLGAQALAAVGRMTRPAAAAALHRRSLAGAARRALPPPLKLTDRCARKLVQLLEHKPDAVAVRIKMVNDWSSSTGFSFQMDFAKSKEPGEEMIVQDGARLYVESQALFNTETGLLGSTLDMDDNLEISIIPPPKRDSRAPR</sequence>
<proteinExistence type="predicted"/>
<name>A0A8J5XZT8_DIALT</name>
<dbReference type="InterPro" id="IPR035903">
    <property type="entry name" value="HesB-like_dom_sf"/>
</dbReference>
<keyword evidence="2" id="KW-1185">Reference proteome</keyword>
<evidence type="ECO:0000313" key="2">
    <source>
        <dbReference type="Proteomes" id="UP000751190"/>
    </source>
</evidence>
<organism evidence="1 2">
    <name type="scientific">Diacronema lutheri</name>
    <name type="common">Unicellular marine alga</name>
    <name type="synonym">Monochrysis lutheri</name>
    <dbReference type="NCBI Taxonomy" id="2081491"/>
    <lineage>
        <taxon>Eukaryota</taxon>
        <taxon>Haptista</taxon>
        <taxon>Haptophyta</taxon>
        <taxon>Pavlovophyceae</taxon>
        <taxon>Pavlovales</taxon>
        <taxon>Pavlovaceae</taxon>
        <taxon>Diacronema</taxon>
    </lineage>
</organism>
<dbReference type="Proteomes" id="UP000751190">
    <property type="component" value="Unassembled WGS sequence"/>
</dbReference>
<evidence type="ECO:0000313" key="1">
    <source>
        <dbReference type="EMBL" id="KAG8471015.1"/>
    </source>
</evidence>
<gene>
    <name evidence="1" type="ORF">KFE25_009436</name>
</gene>